<protein>
    <submittedName>
        <fullName evidence="1">Uncharacterized protein</fullName>
    </submittedName>
</protein>
<accession>A0A371DNJ2</accession>
<name>A0A371DNJ2_9APHY</name>
<evidence type="ECO:0000313" key="1">
    <source>
        <dbReference type="EMBL" id="RDX54113.1"/>
    </source>
</evidence>
<keyword evidence="2" id="KW-1185">Reference proteome</keyword>
<gene>
    <name evidence="1" type="ORF">OH76DRAFT_1064454</name>
</gene>
<reference evidence="1 2" key="1">
    <citation type="journal article" date="2018" name="Biotechnol. Biofuels">
        <title>Integrative visual omics of the white-rot fungus Polyporus brumalis exposes the biotechnological potential of its oxidative enzymes for delignifying raw plant biomass.</title>
        <authorList>
            <person name="Miyauchi S."/>
            <person name="Rancon A."/>
            <person name="Drula E."/>
            <person name="Hage H."/>
            <person name="Chaduli D."/>
            <person name="Favel A."/>
            <person name="Grisel S."/>
            <person name="Henrissat B."/>
            <person name="Herpoel-Gimbert I."/>
            <person name="Ruiz-Duenas F.J."/>
            <person name="Chevret D."/>
            <person name="Hainaut M."/>
            <person name="Lin J."/>
            <person name="Wang M."/>
            <person name="Pangilinan J."/>
            <person name="Lipzen A."/>
            <person name="Lesage-Meessen L."/>
            <person name="Navarro D."/>
            <person name="Riley R."/>
            <person name="Grigoriev I.V."/>
            <person name="Zhou S."/>
            <person name="Raouche S."/>
            <person name="Rosso M.N."/>
        </authorList>
    </citation>
    <scope>NUCLEOTIDE SEQUENCE [LARGE SCALE GENOMIC DNA]</scope>
    <source>
        <strain evidence="1 2">BRFM 1820</strain>
    </source>
</reference>
<dbReference type="AlphaFoldDB" id="A0A371DNJ2"/>
<proteinExistence type="predicted"/>
<organism evidence="1 2">
    <name type="scientific">Lentinus brumalis</name>
    <dbReference type="NCBI Taxonomy" id="2498619"/>
    <lineage>
        <taxon>Eukaryota</taxon>
        <taxon>Fungi</taxon>
        <taxon>Dikarya</taxon>
        <taxon>Basidiomycota</taxon>
        <taxon>Agaricomycotina</taxon>
        <taxon>Agaricomycetes</taxon>
        <taxon>Polyporales</taxon>
        <taxon>Polyporaceae</taxon>
        <taxon>Lentinus</taxon>
    </lineage>
</organism>
<dbReference type="EMBL" id="KZ857385">
    <property type="protein sequence ID" value="RDX54113.1"/>
    <property type="molecule type" value="Genomic_DNA"/>
</dbReference>
<sequence>MLALFWSSPRTPRSFLPSYTQVSWHRLLCSNLPLPLRVVARASAASIRVVCASSVYGVMGSGFGSRCPHGGPKVAFCKGRQWSFYNGGLGDIVFALHADVHPSVPMRQANEYCLSHLFALAFRYQGHQYPPALRGFHLWGHGIRLSRPFSHKASVASDPTHAAPGWFFVQMGAAGNVNALLQV</sequence>
<evidence type="ECO:0000313" key="2">
    <source>
        <dbReference type="Proteomes" id="UP000256964"/>
    </source>
</evidence>
<dbReference type="Proteomes" id="UP000256964">
    <property type="component" value="Unassembled WGS sequence"/>
</dbReference>